<keyword evidence="14 17" id="KW-0539">Nucleus</keyword>
<evidence type="ECO:0000256" key="13">
    <source>
        <dbReference type="ARBA" id="ARBA00023204"/>
    </source>
</evidence>
<keyword evidence="8 17" id="KW-0227">DNA damage</keyword>
<comment type="subcellular location">
    <subcellularLocation>
        <location evidence="3">Chromosome</location>
        <location evidence="3">Telomere</location>
    </subcellularLocation>
    <subcellularLocation>
        <location evidence="2">Cytoplasm</location>
    </subcellularLocation>
    <subcellularLocation>
        <location evidence="1 17">Nucleus</location>
    </subcellularLocation>
</comment>
<evidence type="ECO:0000256" key="5">
    <source>
        <dbReference type="ARBA" id="ARBA00022454"/>
    </source>
</evidence>
<dbReference type="HOGENOM" id="CLU_041037_3_0_1"/>
<comment type="subunit">
    <text evidence="17">Component of the SMC5-SMC6 complex.</text>
</comment>
<evidence type="ECO:0000256" key="9">
    <source>
        <dbReference type="ARBA" id="ARBA00022895"/>
    </source>
</evidence>
<dbReference type="Proteomes" id="UP000007646">
    <property type="component" value="Unassembled WGS sequence"/>
</dbReference>
<keyword evidence="11" id="KW-0804">Transcription</keyword>
<dbReference type="InterPro" id="IPR014854">
    <property type="entry name" value="Nse4_C"/>
</dbReference>
<dbReference type="OMA" id="RVCIRKK"/>
<organism evidence="21 22">
    <name type="scientific">Loxodonta africana</name>
    <name type="common">African elephant</name>
    <dbReference type="NCBI Taxonomy" id="9785"/>
    <lineage>
        <taxon>Eukaryota</taxon>
        <taxon>Metazoa</taxon>
        <taxon>Chordata</taxon>
        <taxon>Craniata</taxon>
        <taxon>Vertebrata</taxon>
        <taxon>Euteleostomi</taxon>
        <taxon>Mammalia</taxon>
        <taxon>Eutheria</taxon>
        <taxon>Afrotheria</taxon>
        <taxon>Proboscidea</taxon>
        <taxon>Elephantidae</taxon>
        <taxon>Loxodonta</taxon>
    </lineage>
</organism>
<keyword evidence="22" id="KW-1185">Reference proteome</keyword>
<dbReference type="STRING" id="9785.ENSLAFP00000022309"/>
<dbReference type="eggNOG" id="KOG2866">
    <property type="taxonomic scope" value="Eukaryota"/>
</dbReference>
<dbReference type="InterPro" id="IPR029225">
    <property type="entry name" value="Nse4_Nse3-bd"/>
</dbReference>
<dbReference type="InterPro" id="IPR027786">
    <property type="entry name" value="Nse4/EID"/>
</dbReference>
<keyword evidence="7" id="KW-0678">Repressor</keyword>
<dbReference type="Ensembl" id="ENSLAFT00000034046.1">
    <property type="protein sequence ID" value="ENSLAFP00000022309.1"/>
    <property type="gene ID" value="ENSLAFG00000031970.1"/>
</dbReference>
<keyword evidence="5" id="KW-0158">Chromosome</keyword>
<keyword evidence="10" id="KW-0805">Transcription regulation</keyword>
<reference evidence="21 22" key="1">
    <citation type="submission" date="2009-06" db="EMBL/GenBank/DDBJ databases">
        <title>The Genome Sequence of Loxodonta africana (African elephant).</title>
        <authorList>
            <person name="Di Palma F."/>
            <person name="Heiman D."/>
            <person name="Young S."/>
            <person name="Johnson J."/>
            <person name="Lander E.S."/>
            <person name="Lindblad-Toh K."/>
        </authorList>
    </citation>
    <scope>NUCLEOTIDE SEQUENCE [LARGE SCALE GENOMIC DNA]</scope>
    <source>
        <strain evidence="21 22">Isolate ISIS603380</strain>
    </source>
</reference>
<comment type="function">
    <text evidence="17">Component of the SMC5-SMC6 complex, that promotes sister chromatid alignment after DNA damage and facilitates double-stranded DNA breaks (DSBs) repair via homologous recombination between sister chromatids.</text>
</comment>
<keyword evidence="9" id="KW-0779">Telomere</keyword>
<gene>
    <name evidence="21" type="primary">EID3</name>
</gene>
<dbReference type="FunCoup" id="G3U3A1">
    <property type="interactions" value="71"/>
</dbReference>
<reference evidence="21" key="2">
    <citation type="submission" date="2025-08" db="UniProtKB">
        <authorList>
            <consortium name="Ensembl"/>
        </authorList>
    </citation>
    <scope>IDENTIFICATION</scope>
    <source>
        <strain evidence="21">Isolate ISIS603380</strain>
    </source>
</reference>
<evidence type="ECO:0000256" key="16">
    <source>
        <dbReference type="ARBA" id="ARBA00037457"/>
    </source>
</evidence>
<evidence type="ECO:0000256" key="14">
    <source>
        <dbReference type="ARBA" id="ARBA00023242"/>
    </source>
</evidence>
<protein>
    <recommendedName>
        <fullName evidence="17">Non-structural maintenance of chromosomes element 4</fullName>
    </recommendedName>
</protein>
<evidence type="ECO:0000256" key="11">
    <source>
        <dbReference type="ARBA" id="ARBA00023163"/>
    </source>
</evidence>
<evidence type="ECO:0000259" key="19">
    <source>
        <dbReference type="Pfam" id="PF08743"/>
    </source>
</evidence>
<dbReference type="GO" id="GO:0030915">
    <property type="term" value="C:Smc5-Smc6 complex"/>
    <property type="evidence" value="ECO:0007669"/>
    <property type="project" value="UniProtKB-UniRule"/>
</dbReference>
<evidence type="ECO:0000256" key="12">
    <source>
        <dbReference type="ARBA" id="ARBA00023172"/>
    </source>
</evidence>
<dbReference type="Pfam" id="PF08743">
    <property type="entry name" value="Nse4_C"/>
    <property type="match status" value="1"/>
</dbReference>
<evidence type="ECO:0000259" key="20">
    <source>
        <dbReference type="Pfam" id="PF15412"/>
    </source>
</evidence>
<evidence type="ECO:0000256" key="17">
    <source>
        <dbReference type="RuleBase" id="RU365071"/>
    </source>
</evidence>
<evidence type="ECO:0000256" key="2">
    <source>
        <dbReference type="ARBA" id="ARBA00004496"/>
    </source>
</evidence>
<evidence type="ECO:0000256" key="18">
    <source>
        <dbReference type="SAM" id="MobiDB-lite"/>
    </source>
</evidence>
<evidence type="ECO:0000256" key="10">
    <source>
        <dbReference type="ARBA" id="ARBA00023015"/>
    </source>
</evidence>
<dbReference type="GO" id="GO:0005654">
    <property type="term" value="C:nucleoplasm"/>
    <property type="evidence" value="ECO:0007669"/>
    <property type="project" value="Ensembl"/>
</dbReference>
<reference evidence="21" key="3">
    <citation type="submission" date="2025-09" db="UniProtKB">
        <authorList>
            <consortium name="Ensembl"/>
        </authorList>
    </citation>
    <scope>IDENTIFICATION</scope>
    <source>
        <strain evidence="21">Isolate ISIS603380</strain>
    </source>
</reference>
<dbReference type="GO" id="GO:0006281">
    <property type="term" value="P:DNA repair"/>
    <property type="evidence" value="ECO:0007669"/>
    <property type="project" value="UniProtKB-UniRule"/>
</dbReference>
<name>G3U3A1_LOXAF</name>
<dbReference type="PANTHER" id="PTHR16140:SF1">
    <property type="entry name" value="EP300-INTERACTING INHIBITOR OF DIFFERENTIATION 3"/>
    <property type="match status" value="1"/>
</dbReference>
<sequence length="309" mass="35857">LDPALEEPEGDEEEYRSIRKQYRALIYQVQDQRHDIVNTANESLTEALEEANGLFDGVTRTREAALDAQFLVMAADLGKEKSRQLRSDVSLFNQAAFCDFLFTFVGVSGLEEKHDRLDDGDEGRVRYFWETLQRKAASWTLRAETFHFMLGSFNSEPSVPRPRQRRRRVRSVEEKSAMPKKLKRMDLNNNQETTEREVERILGLLQTYFRMHPNSSVSYFEFVVDPHSFARTVENIFYVSFIIRDGYARISLDQDRLPVLQPVSNNQMGEEYDSGPSGMKQGIISLSLQDWRNIVATFQISKPMITKEY</sequence>
<feature type="domain" description="Non-structural maintenance of chromosome element 4 C-terminal" evidence="19">
    <location>
        <begin position="217"/>
        <end position="305"/>
    </location>
</feature>
<proteinExistence type="inferred from homology"/>
<keyword evidence="6" id="KW-0963">Cytoplasm</keyword>
<dbReference type="AlphaFoldDB" id="G3U3A1"/>
<evidence type="ECO:0000256" key="15">
    <source>
        <dbReference type="ARBA" id="ARBA00037182"/>
    </source>
</evidence>
<evidence type="ECO:0000256" key="4">
    <source>
        <dbReference type="ARBA" id="ARBA00008997"/>
    </source>
</evidence>
<evidence type="ECO:0000256" key="3">
    <source>
        <dbReference type="ARBA" id="ARBA00004574"/>
    </source>
</evidence>
<dbReference type="GO" id="GO:0006310">
    <property type="term" value="P:DNA recombination"/>
    <property type="evidence" value="ECO:0007669"/>
    <property type="project" value="UniProtKB-UniRule"/>
</dbReference>
<comment type="function">
    <text evidence="15">Tissue-specific component of the SMC5-SMC6 complex, a complex involved in repair of DNA double-strand breaks by homologous recombination. The complex may promote sister chromatid homologous recombination by recruiting the SMC1-SMC3 cohesin complex to double-strand breaks. The complex is required for telomere maintenance via recombination and mediates sumoylation of shelterin complex (telosome) components.</text>
</comment>
<dbReference type="InParanoid" id="G3U3A1"/>
<dbReference type="GO" id="GO:0005730">
    <property type="term" value="C:nucleolus"/>
    <property type="evidence" value="ECO:0007669"/>
    <property type="project" value="Ensembl"/>
</dbReference>
<accession>G3U3A1</accession>
<feature type="region of interest" description="Disordered" evidence="18">
    <location>
        <begin position="156"/>
        <end position="176"/>
    </location>
</feature>
<dbReference type="GO" id="GO:0005737">
    <property type="term" value="C:cytoplasm"/>
    <property type="evidence" value="ECO:0007669"/>
    <property type="project" value="UniProtKB-SubCell"/>
</dbReference>
<evidence type="ECO:0000256" key="6">
    <source>
        <dbReference type="ARBA" id="ARBA00022490"/>
    </source>
</evidence>
<evidence type="ECO:0000256" key="8">
    <source>
        <dbReference type="ARBA" id="ARBA00022763"/>
    </source>
</evidence>
<evidence type="ECO:0000313" key="21">
    <source>
        <dbReference type="Ensembl" id="ENSLAFP00000022309.1"/>
    </source>
</evidence>
<comment type="function">
    <text evidence="16">Acts as a repressor of nuclear receptor-dependent transcription possibly by interfering with CREBBP-dependent coactivation. May function as a coinhibitor of other CREBBP/EP300-dependent transcription factors.</text>
</comment>
<evidence type="ECO:0000256" key="7">
    <source>
        <dbReference type="ARBA" id="ARBA00022491"/>
    </source>
</evidence>
<evidence type="ECO:0000256" key="1">
    <source>
        <dbReference type="ARBA" id="ARBA00004123"/>
    </source>
</evidence>
<keyword evidence="12 17" id="KW-0233">DNA recombination</keyword>
<evidence type="ECO:0000313" key="22">
    <source>
        <dbReference type="Proteomes" id="UP000007646"/>
    </source>
</evidence>
<dbReference type="GO" id="GO:0000781">
    <property type="term" value="C:chromosome, telomeric region"/>
    <property type="evidence" value="ECO:0007669"/>
    <property type="project" value="UniProtKB-SubCell"/>
</dbReference>
<dbReference type="Pfam" id="PF15412">
    <property type="entry name" value="Nse4-Nse3_bdg"/>
    <property type="match status" value="1"/>
</dbReference>
<feature type="domain" description="Nse4/EID protein Nse3/MAGE-binding" evidence="20">
    <location>
        <begin position="67"/>
        <end position="118"/>
    </location>
</feature>
<dbReference type="GeneTree" id="ENSGT00940000165197"/>
<keyword evidence="13 17" id="KW-0234">DNA repair</keyword>
<comment type="similarity">
    <text evidence="4 17">Belongs to the NSE4 family.</text>
</comment>
<dbReference type="PANTHER" id="PTHR16140">
    <property type="entry name" value="NON-STRUCTURAL MAINTENANCE OF CHROMOSOMES ELEMENT 4"/>
    <property type="match status" value="1"/>
</dbReference>